<comment type="caution">
    <text evidence="3">The sequence shown here is derived from an EMBL/GenBank/DDBJ whole genome shotgun (WGS) entry which is preliminary data.</text>
</comment>
<reference evidence="4" key="1">
    <citation type="submission" date="2018-02" db="EMBL/GenBank/DDBJ databases">
        <title>Draft genome sequencing of Rhodococcus opacus KU647198.</title>
        <authorList>
            <person name="Zheng B.-X."/>
        </authorList>
    </citation>
    <scope>NUCLEOTIDE SEQUENCE [LARGE SCALE GENOMIC DNA]</scope>
    <source>
        <strain evidence="4">04-OD7</strain>
    </source>
</reference>
<dbReference type="PANTHER" id="PTHR37828">
    <property type="entry name" value="GSR2449 PROTEIN"/>
    <property type="match status" value="1"/>
</dbReference>
<evidence type="ECO:0000313" key="3">
    <source>
        <dbReference type="EMBL" id="PQP13746.1"/>
    </source>
</evidence>
<dbReference type="AlphaFoldDB" id="A0A2S8IG45"/>
<evidence type="ECO:0000256" key="1">
    <source>
        <dbReference type="ARBA" id="ARBA00007689"/>
    </source>
</evidence>
<dbReference type="InterPro" id="IPR011008">
    <property type="entry name" value="Dimeric_a/b-barrel"/>
</dbReference>
<dbReference type="Gene3D" id="3.30.70.1060">
    <property type="entry name" value="Dimeric alpha+beta barrel"/>
    <property type="match status" value="1"/>
</dbReference>
<protein>
    <recommendedName>
        <fullName evidence="2">YCII-related domain-containing protein</fullName>
    </recommendedName>
</protein>
<sequence>MSHFAVLWTYTEDKSKIGAARQAHVDYLQDLVDRGTVAAAGGWPDGSGGLVVFDVASRDDLEPLLDKDPFTTDGVIVDTKIFEWNIALGSVGVGR</sequence>
<dbReference type="PANTHER" id="PTHR37828:SF1">
    <property type="entry name" value="YCII-RELATED DOMAIN-CONTAINING PROTEIN"/>
    <property type="match status" value="1"/>
</dbReference>
<evidence type="ECO:0000313" key="4">
    <source>
        <dbReference type="Proteomes" id="UP000239290"/>
    </source>
</evidence>
<dbReference type="EMBL" id="PUIO01000098">
    <property type="protein sequence ID" value="PQP13746.1"/>
    <property type="molecule type" value="Genomic_DNA"/>
</dbReference>
<feature type="domain" description="YCII-related" evidence="2">
    <location>
        <begin position="4"/>
        <end position="85"/>
    </location>
</feature>
<organism evidence="3 4">
    <name type="scientific">Rhodococcus opacus</name>
    <name type="common">Nocardia opaca</name>
    <dbReference type="NCBI Taxonomy" id="37919"/>
    <lineage>
        <taxon>Bacteria</taxon>
        <taxon>Bacillati</taxon>
        <taxon>Actinomycetota</taxon>
        <taxon>Actinomycetes</taxon>
        <taxon>Mycobacteriales</taxon>
        <taxon>Nocardiaceae</taxon>
        <taxon>Rhodococcus</taxon>
    </lineage>
</organism>
<comment type="similarity">
    <text evidence="1">Belongs to the YciI family.</text>
</comment>
<proteinExistence type="inferred from homology"/>
<dbReference type="Pfam" id="PF03795">
    <property type="entry name" value="YCII"/>
    <property type="match status" value="1"/>
</dbReference>
<dbReference type="SUPFAM" id="SSF54909">
    <property type="entry name" value="Dimeric alpha+beta barrel"/>
    <property type="match status" value="1"/>
</dbReference>
<dbReference type="Proteomes" id="UP000239290">
    <property type="component" value="Unassembled WGS sequence"/>
</dbReference>
<dbReference type="InterPro" id="IPR005545">
    <property type="entry name" value="YCII"/>
</dbReference>
<dbReference type="RefSeq" id="WP_105423764.1">
    <property type="nucleotide sequence ID" value="NZ_PUIO01000098.1"/>
</dbReference>
<name>A0A2S8IG45_RHOOP</name>
<gene>
    <name evidence="3" type="ORF">C5613_41995</name>
</gene>
<accession>A0A2S8IG45</accession>
<evidence type="ECO:0000259" key="2">
    <source>
        <dbReference type="Pfam" id="PF03795"/>
    </source>
</evidence>